<dbReference type="EMBL" id="CP071591">
    <property type="protein sequence ID" value="QSY57778.1"/>
    <property type="molecule type" value="Genomic_DNA"/>
</dbReference>
<evidence type="ECO:0008006" key="4">
    <source>
        <dbReference type="Google" id="ProtNLM"/>
    </source>
</evidence>
<feature type="compositionally biased region" description="Polar residues" evidence="1">
    <location>
        <begin position="7"/>
        <end position="24"/>
    </location>
</feature>
<feature type="region of interest" description="Disordered" evidence="1">
    <location>
        <begin position="1"/>
        <end position="79"/>
    </location>
</feature>
<evidence type="ECO:0000256" key="1">
    <source>
        <dbReference type="SAM" id="MobiDB-lite"/>
    </source>
</evidence>
<evidence type="ECO:0000313" key="3">
    <source>
        <dbReference type="Proteomes" id="UP000663067"/>
    </source>
</evidence>
<accession>A0ABX7S0N2</accession>
<sequence length="181" mass="20392">MADDANEQNNTPEPPGGQQNTDTGQKPPWERDGEEFSPEKAWNLIQHRVRTIRNSKRKRGQQRQAARDRGRELTEQEKLQRDLKETREQLAQVNMAKAWAEARAKYPSLTEQDFDLIGGDNPEEVMDKAAKLAARIDAQAAKDADQNNINPLQRVHAKPSGGTDPTSNPATDWLRDALTSK</sequence>
<reference evidence="2 3" key="1">
    <citation type="submission" date="2021-03" db="EMBL/GenBank/DDBJ databases">
        <title>Genome sequencing of Bifidobacterium imperatoris JCM 32708.</title>
        <authorList>
            <person name="Kim J."/>
        </authorList>
    </citation>
    <scope>NUCLEOTIDE SEQUENCE [LARGE SCALE GENOMIC DNA]</scope>
    <source>
        <strain evidence="2 3">JCM 32708</strain>
    </source>
</reference>
<dbReference type="RefSeq" id="WP_207553056.1">
    <property type="nucleotide sequence ID" value="NZ_CP071591.1"/>
</dbReference>
<keyword evidence="3" id="KW-1185">Reference proteome</keyword>
<proteinExistence type="predicted"/>
<name>A0ABX7S0N2_9BIFI</name>
<organism evidence="2 3">
    <name type="scientific">Bifidobacterium imperatoris</name>
    <dbReference type="NCBI Taxonomy" id="2020965"/>
    <lineage>
        <taxon>Bacteria</taxon>
        <taxon>Bacillati</taxon>
        <taxon>Actinomycetota</taxon>
        <taxon>Actinomycetes</taxon>
        <taxon>Bifidobacteriales</taxon>
        <taxon>Bifidobacteriaceae</taxon>
        <taxon>Bifidobacterium</taxon>
    </lineage>
</organism>
<gene>
    <name evidence="2" type="ORF">BLI708_00035</name>
</gene>
<dbReference type="Proteomes" id="UP000663067">
    <property type="component" value="Chromosome"/>
</dbReference>
<protein>
    <recommendedName>
        <fullName evidence="4">Heavy metal transporter</fullName>
    </recommendedName>
</protein>
<feature type="compositionally biased region" description="Basic and acidic residues" evidence="1">
    <location>
        <begin position="65"/>
        <end position="79"/>
    </location>
</feature>
<feature type="region of interest" description="Disordered" evidence="1">
    <location>
        <begin position="139"/>
        <end position="181"/>
    </location>
</feature>
<evidence type="ECO:0000313" key="2">
    <source>
        <dbReference type="EMBL" id="QSY57778.1"/>
    </source>
</evidence>
<feature type="compositionally biased region" description="Basic residues" evidence="1">
    <location>
        <begin position="47"/>
        <end position="61"/>
    </location>
</feature>